<evidence type="ECO:0000259" key="2">
    <source>
        <dbReference type="Pfam" id="PF00248"/>
    </source>
</evidence>
<dbReference type="PANTHER" id="PTHR43364:SF4">
    <property type="entry name" value="NAD(P)-LINKED OXIDOREDUCTASE SUPERFAMILY PROTEIN"/>
    <property type="match status" value="1"/>
</dbReference>
<dbReference type="InterPro" id="IPR050523">
    <property type="entry name" value="AKR_Detox_Biosynth"/>
</dbReference>
<gene>
    <name evidence="3" type="ORF">B0T24DRAFT_552244</name>
</gene>
<dbReference type="InterPro" id="IPR036812">
    <property type="entry name" value="NAD(P)_OxRdtase_dom_sf"/>
</dbReference>
<sequence>MAPRGNPALIFGGSGIGALRADGSPIEGSFSTTEEVSDLLKTLQSLGINRIDTAARYPQGNSGASERLLGEAGAAKHNFAIDTKIYIGDDFGGSLEPTAIEVSLRDSRERLQLHDAPINVLFAHAPDPRTPLEDQAAGFDAQYRRGLFKEFGLSNFSPESLSELLKICQEKGYVKPTVYQGQYNLVSRGVETTLFPLLREHGMTFNAFSPLAAGFLSGRLTAGDTAGTRFDKNSAVGEILRGRYDKPEMHDAIGCLNKTIESRGISKVEASLRWIYHHSALGAGDAVILGASKTSQLEQNLESISKGPLPDSVVAAMDEMWEIVSKA</sequence>
<accession>A0AAE0N7L7</accession>
<dbReference type="Gene3D" id="3.20.20.100">
    <property type="entry name" value="NADP-dependent oxidoreductase domain"/>
    <property type="match status" value="1"/>
</dbReference>
<evidence type="ECO:0000313" key="3">
    <source>
        <dbReference type="EMBL" id="KAK3373078.1"/>
    </source>
</evidence>
<dbReference type="Pfam" id="PF00248">
    <property type="entry name" value="Aldo_ket_red"/>
    <property type="match status" value="1"/>
</dbReference>
<dbReference type="InterPro" id="IPR023210">
    <property type="entry name" value="NADP_OxRdtase_dom"/>
</dbReference>
<reference evidence="3" key="2">
    <citation type="submission" date="2023-06" db="EMBL/GenBank/DDBJ databases">
        <authorList>
            <consortium name="Lawrence Berkeley National Laboratory"/>
            <person name="Haridas S."/>
            <person name="Hensen N."/>
            <person name="Bonometti L."/>
            <person name="Westerberg I."/>
            <person name="Brannstrom I.O."/>
            <person name="Guillou S."/>
            <person name="Cros-Aarteil S."/>
            <person name="Calhoun S."/>
            <person name="Kuo A."/>
            <person name="Mondo S."/>
            <person name="Pangilinan J."/>
            <person name="Riley R."/>
            <person name="Labutti K."/>
            <person name="Andreopoulos B."/>
            <person name="Lipzen A."/>
            <person name="Chen C."/>
            <person name="Yanf M."/>
            <person name="Daum C."/>
            <person name="Ng V."/>
            <person name="Clum A."/>
            <person name="Steindorff A."/>
            <person name="Ohm R."/>
            <person name="Martin F."/>
            <person name="Silar P."/>
            <person name="Natvig D."/>
            <person name="Lalanne C."/>
            <person name="Gautier V."/>
            <person name="Ament-Velasquez S.L."/>
            <person name="Kruys A."/>
            <person name="Hutchinson M.I."/>
            <person name="Powell A.J."/>
            <person name="Barry K."/>
            <person name="Miller A.N."/>
            <person name="Grigoriev I.V."/>
            <person name="Debuchy R."/>
            <person name="Gladieux P."/>
            <person name="Thoren M.H."/>
            <person name="Johannesson H."/>
        </authorList>
    </citation>
    <scope>NUCLEOTIDE SEQUENCE</scope>
    <source>
        <strain evidence="3">CBS 958.72</strain>
    </source>
</reference>
<reference evidence="3" key="1">
    <citation type="journal article" date="2023" name="Mol. Phylogenet. Evol.">
        <title>Genome-scale phylogeny and comparative genomics of the fungal order Sordariales.</title>
        <authorList>
            <person name="Hensen N."/>
            <person name="Bonometti L."/>
            <person name="Westerberg I."/>
            <person name="Brannstrom I.O."/>
            <person name="Guillou S."/>
            <person name="Cros-Aarteil S."/>
            <person name="Calhoun S."/>
            <person name="Haridas S."/>
            <person name="Kuo A."/>
            <person name="Mondo S."/>
            <person name="Pangilinan J."/>
            <person name="Riley R."/>
            <person name="LaButti K."/>
            <person name="Andreopoulos B."/>
            <person name="Lipzen A."/>
            <person name="Chen C."/>
            <person name="Yan M."/>
            <person name="Daum C."/>
            <person name="Ng V."/>
            <person name="Clum A."/>
            <person name="Steindorff A."/>
            <person name="Ohm R.A."/>
            <person name="Martin F."/>
            <person name="Silar P."/>
            <person name="Natvig D.O."/>
            <person name="Lalanne C."/>
            <person name="Gautier V."/>
            <person name="Ament-Velasquez S.L."/>
            <person name="Kruys A."/>
            <person name="Hutchinson M.I."/>
            <person name="Powell A.J."/>
            <person name="Barry K."/>
            <person name="Miller A.N."/>
            <person name="Grigoriev I.V."/>
            <person name="Debuchy R."/>
            <person name="Gladieux P."/>
            <person name="Hiltunen Thoren M."/>
            <person name="Johannesson H."/>
        </authorList>
    </citation>
    <scope>NUCLEOTIDE SEQUENCE</scope>
    <source>
        <strain evidence="3">CBS 958.72</strain>
    </source>
</reference>
<organism evidence="3 4">
    <name type="scientific">Lasiosphaeria ovina</name>
    <dbReference type="NCBI Taxonomy" id="92902"/>
    <lineage>
        <taxon>Eukaryota</taxon>
        <taxon>Fungi</taxon>
        <taxon>Dikarya</taxon>
        <taxon>Ascomycota</taxon>
        <taxon>Pezizomycotina</taxon>
        <taxon>Sordariomycetes</taxon>
        <taxon>Sordariomycetidae</taxon>
        <taxon>Sordariales</taxon>
        <taxon>Lasiosphaeriaceae</taxon>
        <taxon>Lasiosphaeria</taxon>
    </lineage>
</organism>
<evidence type="ECO:0000313" key="4">
    <source>
        <dbReference type="Proteomes" id="UP001287356"/>
    </source>
</evidence>
<comment type="caution">
    <text evidence="3">The sequence shown here is derived from an EMBL/GenBank/DDBJ whole genome shotgun (WGS) entry which is preliminary data.</text>
</comment>
<dbReference type="AlphaFoldDB" id="A0AAE0N7L7"/>
<proteinExistence type="predicted"/>
<dbReference type="PANTHER" id="PTHR43364">
    <property type="entry name" value="NADH-SPECIFIC METHYLGLYOXAL REDUCTASE-RELATED"/>
    <property type="match status" value="1"/>
</dbReference>
<evidence type="ECO:0000256" key="1">
    <source>
        <dbReference type="ARBA" id="ARBA00023002"/>
    </source>
</evidence>
<dbReference type="EMBL" id="JAULSN010000004">
    <property type="protein sequence ID" value="KAK3373078.1"/>
    <property type="molecule type" value="Genomic_DNA"/>
</dbReference>
<dbReference type="Proteomes" id="UP001287356">
    <property type="component" value="Unassembled WGS sequence"/>
</dbReference>
<feature type="domain" description="NADP-dependent oxidoreductase" evidence="2">
    <location>
        <begin position="25"/>
        <end position="322"/>
    </location>
</feature>
<protein>
    <submittedName>
        <fullName evidence="3">NADP-dependent oxidoreductase domain-containing protein</fullName>
    </submittedName>
</protein>
<keyword evidence="4" id="KW-1185">Reference proteome</keyword>
<dbReference type="SUPFAM" id="SSF51430">
    <property type="entry name" value="NAD(P)-linked oxidoreductase"/>
    <property type="match status" value="1"/>
</dbReference>
<dbReference type="CDD" id="cd19075">
    <property type="entry name" value="AKR_AKR7A1-5"/>
    <property type="match status" value="1"/>
</dbReference>
<dbReference type="GO" id="GO:0016491">
    <property type="term" value="F:oxidoreductase activity"/>
    <property type="evidence" value="ECO:0007669"/>
    <property type="project" value="UniProtKB-KW"/>
</dbReference>
<keyword evidence="1" id="KW-0560">Oxidoreductase</keyword>
<name>A0AAE0N7L7_9PEZI</name>